<keyword evidence="1" id="KW-0547">Nucleotide-binding</keyword>
<dbReference type="GO" id="GO:0032301">
    <property type="term" value="C:MutSalpha complex"/>
    <property type="evidence" value="ECO:0007669"/>
    <property type="project" value="TreeGrafter"/>
</dbReference>
<dbReference type="InterPro" id="IPR000432">
    <property type="entry name" value="DNA_mismatch_repair_MutS_C"/>
</dbReference>
<feature type="compositionally biased region" description="Low complexity" evidence="4">
    <location>
        <begin position="230"/>
        <end position="241"/>
    </location>
</feature>
<dbReference type="VEuPathDB" id="TriTrypDB:LpyrH10_14_1140"/>
<dbReference type="InterPro" id="IPR027417">
    <property type="entry name" value="P-loop_NTPase"/>
</dbReference>
<proteinExistence type="predicted"/>
<sequence>MTAAAAAASGGGGIVQTEPCCVAAIIFNNAKEVGVALCELPSLTISLLQFADTAVFFKTTSLLHSRNPVEVLVPSTVVDTELVQTLLRQHGAHMTFTSVQRCFYHTEAGVQRLSQLKSSEEAALCIEDTDRYLCVAAANALVLYMEHVNDMQLLPGSVRVRAEALEHFMEVTRTTARALQIIADGSGTVGVLSSSASSSHVLTNDDAQDVSQSGQRMDAPSTSRRRPRSARAAAATPSLRSGAVEGTSTTLRAAALVDVVPRACTIMGQRYLRRALLQPLRDRIAVQGRHDTVEWLLRDPRRLHVLRALLRRTAALDLERLTATLTLQPRRERTDAQKQSYLESLLLLWSALPYLERLHTQLRAHLGPPPTDATPTIHFPSSPSTPSDTKEQQQPQQQQSRETDESLSRVKEPVTVASTPVYPSVLHSVATTLHQCRFTELAALMGRYLERSVLPSVVEHNERGRATDLQNAGAEMPFFFEQGRRHGTSASLVNGVAQRRPPPTPRAATTTLLRVLRMCFLVQAPPGGELDALRTRLSQRITGITAYAEELRRRYQLYSLRLEPDPVKLYCFSYLSTEESKAQAVPFTWRYAGGSHFALLLAALRQQQQQQQRLEAHGGVFSENDEDDDEATEEFGDTISRRARQSSARQASSSSAMTGVSLRMLTGRRDNRLAARRAAVTPAYSPTRPPPLAPSWSAEPSLYPTESCGEGSWNALAPCNSQSDGRRGRRHGRRVRCGTEELEYYGARMQECVAAILVQQMRCVQPLVQALRQRFLSALQATVESVALLDTLLSFALYSLTHHCTRPVMVELKTGLTTAASDAHVCETSLSDEEAEVKRRDRDEDPFVVSENPDGSTSLNATATTSPSASPKSTASCSARLASAMMSDDVADTKRKSSQGLAFFIKDAFHPSAGVTGASLGRSNQQSLPRYPGGVATHLQDAPVATPMCVGGGLSLSWGTHGEVCIITGPNACGKTTLLRILGQHITLAQAGCFVPARQARIFLADRLLAHMLCEELPSVLHSSFKRELMELNELTHAATEESMVLMDELGRSTTTAQGFSLAWATALFLGHRHVHAVLTTHFAGLPSLTRVRPGRVVAFHFRVSLAQVEMRTGRKWQQRPPTEEANHAPERASRAARCSLARPRATTAATTAAATPGPRITIARFGHELFPGPCPQRWYGLAMAERLGFFEPVLTMARQTRACHREVSEGAMGAHDAEGDRVKE</sequence>
<dbReference type="AlphaFoldDB" id="A0A0M9FXR0"/>
<protein>
    <submittedName>
        <fullName evidence="6">Putative DNA mismatch repair protein MSH4</fullName>
    </submittedName>
</protein>
<dbReference type="GO" id="GO:0006298">
    <property type="term" value="P:mismatch repair"/>
    <property type="evidence" value="ECO:0007669"/>
    <property type="project" value="InterPro"/>
</dbReference>
<feature type="region of interest" description="Disordered" evidence="4">
    <location>
        <begin position="1113"/>
        <end position="1154"/>
    </location>
</feature>
<feature type="compositionally biased region" description="Low complexity" evidence="4">
    <location>
        <begin position="1136"/>
        <end position="1154"/>
    </location>
</feature>
<dbReference type="Pfam" id="PF05188">
    <property type="entry name" value="MutS_II"/>
    <property type="match status" value="1"/>
</dbReference>
<dbReference type="InterPro" id="IPR036678">
    <property type="entry name" value="MutS_con_dom_sf"/>
</dbReference>
<feature type="compositionally biased region" description="Low complexity" evidence="4">
    <location>
        <begin position="856"/>
        <end position="874"/>
    </location>
</feature>
<dbReference type="PANTHER" id="PTHR11361">
    <property type="entry name" value="DNA MISMATCH REPAIR PROTEIN MUTS FAMILY MEMBER"/>
    <property type="match status" value="1"/>
</dbReference>
<keyword evidence="3" id="KW-0238">DNA-binding</keyword>
<dbReference type="Pfam" id="PF05192">
    <property type="entry name" value="MutS_III"/>
    <property type="match status" value="1"/>
</dbReference>
<evidence type="ECO:0000256" key="4">
    <source>
        <dbReference type="SAM" id="MobiDB-lite"/>
    </source>
</evidence>
<dbReference type="SMART" id="SM00382">
    <property type="entry name" value="AAA"/>
    <property type="match status" value="1"/>
</dbReference>
<dbReference type="InterPro" id="IPR003593">
    <property type="entry name" value="AAA+_ATPase"/>
</dbReference>
<feature type="compositionally biased region" description="Basic and acidic residues" evidence="4">
    <location>
        <begin position="836"/>
        <end position="845"/>
    </location>
</feature>
<keyword evidence="2" id="KW-0067">ATP-binding</keyword>
<dbReference type="SMART" id="SM00534">
    <property type="entry name" value="MUTSac"/>
    <property type="match status" value="1"/>
</dbReference>
<dbReference type="InterPro" id="IPR036187">
    <property type="entry name" value="DNA_mismatch_repair_MutS_sf"/>
</dbReference>
<feature type="region of interest" description="Disordered" evidence="4">
    <location>
        <begin position="612"/>
        <end position="662"/>
    </location>
</feature>
<dbReference type="InterPro" id="IPR045076">
    <property type="entry name" value="MutS"/>
</dbReference>
<gene>
    <name evidence="6" type="ORF">ABB37_06399</name>
</gene>
<evidence type="ECO:0000313" key="7">
    <source>
        <dbReference type="Proteomes" id="UP000037923"/>
    </source>
</evidence>
<evidence type="ECO:0000256" key="3">
    <source>
        <dbReference type="ARBA" id="ARBA00023125"/>
    </source>
</evidence>
<dbReference type="EMBL" id="LGTL01000014">
    <property type="protein sequence ID" value="KPA78245.1"/>
    <property type="molecule type" value="Genomic_DNA"/>
</dbReference>
<dbReference type="InterPro" id="IPR007860">
    <property type="entry name" value="DNA_mmatch_repair_MutS_con_dom"/>
</dbReference>
<dbReference type="PANTHER" id="PTHR11361:SF139">
    <property type="entry name" value="REPAIR PROTEIN, PUTATIVE-RELATED"/>
    <property type="match status" value="1"/>
</dbReference>
<dbReference type="GO" id="GO:0005524">
    <property type="term" value="F:ATP binding"/>
    <property type="evidence" value="ECO:0007669"/>
    <property type="project" value="UniProtKB-KW"/>
</dbReference>
<dbReference type="InterPro" id="IPR007696">
    <property type="entry name" value="DNA_mismatch_repair_MutS_core"/>
</dbReference>
<dbReference type="SUPFAM" id="SSF52540">
    <property type="entry name" value="P-loop containing nucleoside triphosphate hydrolases"/>
    <property type="match status" value="1"/>
</dbReference>
<dbReference type="RefSeq" id="XP_015656684.1">
    <property type="nucleotide sequence ID" value="XM_015804706.1"/>
</dbReference>
<dbReference type="OMA" id="RMCFLVQ"/>
<feature type="compositionally biased region" description="Low complexity" evidence="4">
    <location>
        <begin position="645"/>
        <end position="656"/>
    </location>
</feature>
<feature type="region of interest" description="Disordered" evidence="4">
    <location>
        <begin position="200"/>
        <end position="244"/>
    </location>
</feature>
<dbReference type="Gene3D" id="3.30.420.110">
    <property type="entry name" value="MutS, connector domain"/>
    <property type="match status" value="1"/>
</dbReference>
<dbReference type="OrthoDB" id="276261at2759"/>
<dbReference type="FunFam" id="3.30.420.110:FF:000031">
    <property type="entry name" value="DNA mismatch repair protein"/>
    <property type="match status" value="1"/>
</dbReference>
<dbReference type="PROSITE" id="PS00486">
    <property type="entry name" value="DNA_MISMATCH_REPAIR_2"/>
    <property type="match status" value="1"/>
</dbReference>
<organism evidence="6 7">
    <name type="scientific">Leptomonas pyrrhocoris</name>
    <name type="common">Firebug parasite</name>
    <dbReference type="NCBI Taxonomy" id="157538"/>
    <lineage>
        <taxon>Eukaryota</taxon>
        <taxon>Discoba</taxon>
        <taxon>Euglenozoa</taxon>
        <taxon>Kinetoplastea</taxon>
        <taxon>Metakinetoplastina</taxon>
        <taxon>Trypanosomatida</taxon>
        <taxon>Trypanosomatidae</taxon>
        <taxon>Leishmaniinae</taxon>
        <taxon>Leptomonas</taxon>
    </lineage>
</organism>
<reference evidence="6 7" key="1">
    <citation type="submission" date="2015-07" db="EMBL/GenBank/DDBJ databases">
        <title>High-quality genome of monoxenous trypanosomatid Leptomonas pyrrhocoris.</title>
        <authorList>
            <person name="Flegontov P."/>
            <person name="Butenko A."/>
            <person name="Firsov S."/>
            <person name="Vlcek C."/>
            <person name="Logacheva M.D."/>
            <person name="Field M."/>
            <person name="Filatov D."/>
            <person name="Flegontova O."/>
            <person name="Gerasimov E."/>
            <person name="Jackson A.P."/>
            <person name="Kelly S."/>
            <person name="Opperdoes F."/>
            <person name="O'Reilly A."/>
            <person name="Votypka J."/>
            <person name="Yurchenko V."/>
            <person name="Lukes J."/>
        </authorList>
    </citation>
    <scope>NUCLEOTIDE SEQUENCE [LARGE SCALE GENOMIC DNA]</scope>
    <source>
        <strain evidence="6">H10</strain>
    </source>
</reference>
<dbReference type="GO" id="GO:0030983">
    <property type="term" value="F:mismatched DNA binding"/>
    <property type="evidence" value="ECO:0007669"/>
    <property type="project" value="InterPro"/>
</dbReference>
<dbReference type="Gene3D" id="3.40.50.300">
    <property type="entry name" value="P-loop containing nucleotide triphosphate hydrolases"/>
    <property type="match status" value="1"/>
</dbReference>
<dbReference type="GeneID" id="26906688"/>
<keyword evidence="7" id="KW-1185">Reference proteome</keyword>
<dbReference type="Gene3D" id="1.10.1420.10">
    <property type="match status" value="1"/>
</dbReference>
<feature type="region of interest" description="Disordered" evidence="4">
    <location>
        <begin position="830"/>
        <end position="874"/>
    </location>
</feature>
<evidence type="ECO:0000259" key="5">
    <source>
        <dbReference type="PROSITE" id="PS00486"/>
    </source>
</evidence>
<dbReference type="SUPFAM" id="SSF48334">
    <property type="entry name" value="DNA repair protein MutS, domain III"/>
    <property type="match status" value="1"/>
</dbReference>
<dbReference type="GO" id="GO:0140664">
    <property type="term" value="F:ATP-dependent DNA damage sensor activity"/>
    <property type="evidence" value="ECO:0007669"/>
    <property type="project" value="InterPro"/>
</dbReference>
<accession>A0A0M9FXR0</accession>
<evidence type="ECO:0000313" key="6">
    <source>
        <dbReference type="EMBL" id="KPA78245.1"/>
    </source>
</evidence>
<comment type="caution">
    <text evidence="6">The sequence shown here is derived from an EMBL/GenBank/DDBJ whole genome shotgun (WGS) entry which is preliminary data.</text>
</comment>
<evidence type="ECO:0000256" key="1">
    <source>
        <dbReference type="ARBA" id="ARBA00022741"/>
    </source>
</evidence>
<feature type="domain" description="DNA mismatch repair proteins mutS family" evidence="5">
    <location>
        <begin position="1043"/>
        <end position="1059"/>
    </location>
</feature>
<evidence type="ECO:0000256" key="2">
    <source>
        <dbReference type="ARBA" id="ARBA00022840"/>
    </source>
</evidence>
<dbReference type="Pfam" id="PF00488">
    <property type="entry name" value="MutS_V"/>
    <property type="match status" value="1"/>
</dbReference>
<feature type="compositionally biased region" description="Basic and acidic residues" evidence="4">
    <location>
        <begin position="1122"/>
        <end position="1134"/>
    </location>
</feature>
<dbReference type="Proteomes" id="UP000037923">
    <property type="component" value="Unassembled WGS sequence"/>
</dbReference>
<feature type="compositionally biased region" description="Basic and acidic residues" evidence="4">
    <location>
        <begin position="401"/>
        <end position="411"/>
    </location>
</feature>
<name>A0A0M9FXR0_LEPPY</name>
<feature type="compositionally biased region" description="Acidic residues" evidence="4">
    <location>
        <begin position="623"/>
        <end position="636"/>
    </location>
</feature>
<feature type="region of interest" description="Disordered" evidence="4">
    <location>
        <begin position="365"/>
        <end position="411"/>
    </location>
</feature>